<evidence type="ECO:0000313" key="3">
    <source>
        <dbReference type="Proteomes" id="UP000288197"/>
    </source>
</evidence>
<dbReference type="GeneID" id="63146644"/>
<dbReference type="EMBL" id="NGJX01000007">
    <property type="protein sequence ID" value="RSU01514.1"/>
    <property type="molecule type" value="Genomic_DNA"/>
</dbReference>
<dbReference type="AlphaFoldDB" id="A0A369B099"/>
<dbReference type="Pfam" id="PF00149">
    <property type="entry name" value="Metallophos"/>
    <property type="match status" value="1"/>
</dbReference>
<dbReference type="RefSeq" id="WP_114289816.1">
    <property type="nucleotide sequence ID" value="NZ_JAFLWL010000023.1"/>
</dbReference>
<protein>
    <recommendedName>
        <fullName evidence="1">Calcineurin-like phosphoesterase domain-containing protein</fullName>
    </recommendedName>
</protein>
<keyword evidence="3" id="KW-1185">Reference proteome</keyword>
<dbReference type="SUPFAM" id="SSF56300">
    <property type="entry name" value="Metallo-dependent phosphatases"/>
    <property type="match status" value="1"/>
</dbReference>
<dbReference type="Proteomes" id="UP000288197">
    <property type="component" value="Unassembled WGS sequence"/>
</dbReference>
<dbReference type="InterPro" id="IPR004843">
    <property type="entry name" value="Calcineurin-like_PHP"/>
</dbReference>
<dbReference type="GO" id="GO:0016787">
    <property type="term" value="F:hydrolase activity"/>
    <property type="evidence" value="ECO:0007669"/>
    <property type="project" value="InterPro"/>
</dbReference>
<organism evidence="2 3">
    <name type="scientific">Vagococcus fluvialis</name>
    <dbReference type="NCBI Taxonomy" id="2738"/>
    <lineage>
        <taxon>Bacteria</taxon>
        <taxon>Bacillati</taxon>
        <taxon>Bacillota</taxon>
        <taxon>Bacilli</taxon>
        <taxon>Lactobacillales</taxon>
        <taxon>Enterococcaceae</taxon>
        <taxon>Vagococcus</taxon>
    </lineage>
</organism>
<accession>A0A369B099</accession>
<proteinExistence type="predicted"/>
<evidence type="ECO:0000259" key="1">
    <source>
        <dbReference type="Pfam" id="PF00149"/>
    </source>
</evidence>
<gene>
    <name evidence="2" type="ORF">CBF32_08275</name>
</gene>
<dbReference type="InterPro" id="IPR029052">
    <property type="entry name" value="Metallo-depent_PP-like"/>
</dbReference>
<dbReference type="OrthoDB" id="2154250at2"/>
<feature type="domain" description="Calcineurin-like phosphoesterase" evidence="1">
    <location>
        <begin position="263"/>
        <end position="474"/>
    </location>
</feature>
<sequence length="518" mass="59622">MTEKRELTVLDSFIINNPKNKRRRRNKIIVENESFELIYDVKQQEIQVAKKDDLYFSIIPYDTSRKYIETAVLMFIEKPEFLDEYLKKHTDNLKTYVKLALFQVTGKRFEDNSLEVLNELSYLETDIYFKIQVVGRLLQHDETGPLSATLPYKFLYHFNLKTGIHGYIKEWLIFLGETSKQVPFTLEGNRPMLLEEKSKEKINQEDYALVLAANMKGLTLRKSELSTTQLNELMTIRKDYKPQSKHPSEIAQYFDIVHPNKTDNLINVVSDIHSTMTNIPLESPNFNIIAGDLVDGLSEVTVQNQDLKGIAVIGNHDIVRCAKAIGDSFSDELLKALTSTTDIDYSVIKVDDKKLYTTCKKYLESQFENLVFLNNESYEFQGIRYIGLSIPVSYVKERYLVQTILAKTLKKLLGKDKEMPTVIVSHAPLFNELNLLSKTSSSYVKEFTCVNQELETLFREYHILGVIHGHHHIPASSGVLDFREFAGKEFFVLCSIYSSINMGFDLEPVLAQLIKKGK</sequence>
<dbReference type="CDD" id="cd00838">
    <property type="entry name" value="MPP_superfamily"/>
    <property type="match status" value="1"/>
</dbReference>
<name>A0A369B099_9ENTE</name>
<dbReference type="Gene3D" id="3.60.21.10">
    <property type="match status" value="1"/>
</dbReference>
<comment type="caution">
    <text evidence="2">The sequence shown here is derived from an EMBL/GenBank/DDBJ whole genome shotgun (WGS) entry which is preliminary data.</text>
</comment>
<evidence type="ECO:0000313" key="2">
    <source>
        <dbReference type="EMBL" id="RSU01514.1"/>
    </source>
</evidence>
<reference evidence="2 3" key="1">
    <citation type="submission" date="2017-05" db="EMBL/GenBank/DDBJ databases">
        <title>Vagococcus spp. assemblies.</title>
        <authorList>
            <person name="Gulvik C.A."/>
        </authorList>
    </citation>
    <scope>NUCLEOTIDE SEQUENCE [LARGE SCALE GENOMIC DNA]</scope>
    <source>
        <strain evidence="2 3">NCFB 2497</strain>
    </source>
</reference>